<keyword evidence="3" id="KW-1185">Reference proteome</keyword>
<evidence type="ECO:0000256" key="1">
    <source>
        <dbReference type="SAM" id="SignalP"/>
    </source>
</evidence>
<dbReference type="PANTHER" id="PTHR39603">
    <property type="entry name" value="CYANOVIRIN-N DOMAIN-CONTAINING PROTEIN"/>
    <property type="match status" value="1"/>
</dbReference>
<keyword evidence="1" id="KW-0732">Signal</keyword>
<dbReference type="HOGENOM" id="CLU_101873_0_1_1"/>
<feature type="chain" id="PRO_5002158511" description="Cyanovirin-N domain-containing protein" evidence="1">
    <location>
        <begin position="25"/>
        <end position="175"/>
    </location>
</feature>
<evidence type="ECO:0000313" key="2">
    <source>
        <dbReference type="EMBL" id="KIM21872.1"/>
    </source>
</evidence>
<dbReference type="STRING" id="933852.A0A0C2WWX7"/>
<evidence type="ECO:0008006" key="4">
    <source>
        <dbReference type="Google" id="ProtNLM"/>
    </source>
</evidence>
<dbReference type="EMBL" id="KN824369">
    <property type="protein sequence ID" value="KIM21872.1"/>
    <property type="molecule type" value="Genomic_DNA"/>
</dbReference>
<sequence length="175" mass="17809">MIFHGASISAIVLCALATLSSVSAVPTPDDDYPEVVPGPGMPSLASLGLTSKDLYEGAGVTGKRDLLTRFDRICYDNGCGRVPRGDAQACINYLRNLGTQRCGLSGENVVMCSAGVAIVGGSNITGRPVSSYCSDVAIGGQNIINACTDGNGLVAGADAANGNGDLIVWIEHTGC</sequence>
<dbReference type="AlphaFoldDB" id="A0A0C2WWX7"/>
<feature type="signal peptide" evidence="1">
    <location>
        <begin position="1"/>
        <end position="24"/>
    </location>
</feature>
<name>A0A0C2WWX7_SERVB</name>
<reference evidence="2 3" key="1">
    <citation type="submission" date="2014-04" db="EMBL/GenBank/DDBJ databases">
        <authorList>
            <consortium name="DOE Joint Genome Institute"/>
            <person name="Kuo A."/>
            <person name="Zuccaro A."/>
            <person name="Kohler A."/>
            <person name="Nagy L.G."/>
            <person name="Floudas D."/>
            <person name="Copeland A."/>
            <person name="Barry K.W."/>
            <person name="Cichocki N."/>
            <person name="Veneault-Fourrey C."/>
            <person name="LaButti K."/>
            <person name="Lindquist E.A."/>
            <person name="Lipzen A."/>
            <person name="Lundell T."/>
            <person name="Morin E."/>
            <person name="Murat C."/>
            <person name="Sun H."/>
            <person name="Tunlid A."/>
            <person name="Henrissat B."/>
            <person name="Grigoriev I.V."/>
            <person name="Hibbett D.S."/>
            <person name="Martin F."/>
            <person name="Nordberg H.P."/>
            <person name="Cantor M.N."/>
            <person name="Hua S.X."/>
        </authorList>
    </citation>
    <scope>NUCLEOTIDE SEQUENCE [LARGE SCALE GENOMIC DNA]</scope>
    <source>
        <strain evidence="2 3">MAFF 305830</strain>
    </source>
</reference>
<accession>A0A0C2WWX7</accession>
<proteinExistence type="predicted"/>
<organism evidence="2 3">
    <name type="scientific">Serendipita vermifera MAFF 305830</name>
    <dbReference type="NCBI Taxonomy" id="933852"/>
    <lineage>
        <taxon>Eukaryota</taxon>
        <taxon>Fungi</taxon>
        <taxon>Dikarya</taxon>
        <taxon>Basidiomycota</taxon>
        <taxon>Agaricomycotina</taxon>
        <taxon>Agaricomycetes</taxon>
        <taxon>Sebacinales</taxon>
        <taxon>Serendipitaceae</taxon>
        <taxon>Serendipita</taxon>
    </lineage>
</organism>
<evidence type="ECO:0000313" key="3">
    <source>
        <dbReference type="Proteomes" id="UP000054097"/>
    </source>
</evidence>
<dbReference type="Proteomes" id="UP000054097">
    <property type="component" value="Unassembled WGS sequence"/>
</dbReference>
<dbReference type="PANTHER" id="PTHR39603:SF1">
    <property type="entry name" value="CYANOVIRIN-N DOMAIN-CONTAINING PROTEIN"/>
    <property type="match status" value="1"/>
</dbReference>
<gene>
    <name evidence="2" type="ORF">M408DRAFT_333198</name>
</gene>
<dbReference type="OrthoDB" id="2686356at2759"/>
<reference evidence="3" key="2">
    <citation type="submission" date="2015-01" db="EMBL/GenBank/DDBJ databases">
        <title>Evolutionary Origins and Diversification of the Mycorrhizal Mutualists.</title>
        <authorList>
            <consortium name="DOE Joint Genome Institute"/>
            <consortium name="Mycorrhizal Genomics Consortium"/>
            <person name="Kohler A."/>
            <person name="Kuo A."/>
            <person name="Nagy L.G."/>
            <person name="Floudas D."/>
            <person name="Copeland A."/>
            <person name="Barry K.W."/>
            <person name="Cichocki N."/>
            <person name="Veneault-Fourrey C."/>
            <person name="LaButti K."/>
            <person name="Lindquist E.A."/>
            <person name="Lipzen A."/>
            <person name="Lundell T."/>
            <person name="Morin E."/>
            <person name="Murat C."/>
            <person name="Riley R."/>
            <person name="Ohm R."/>
            <person name="Sun H."/>
            <person name="Tunlid A."/>
            <person name="Henrissat B."/>
            <person name="Grigoriev I.V."/>
            <person name="Hibbett D.S."/>
            <person name="Martin F."/>
        </authorList>
    </citation>
    <scope>NUCLEOTIDE SEQUENCE [LARGE SCALE GENOMIC DNA]</scope>
    <source>
        <strain evidence="3">MAFF 305830</strain>
    </source>
</reference>
<protein>
    <recommendedName>
        <fullName evidence="4">Cyanovirin-N domain-containing protein</fullName>
    </recommendedName>
</protein>